<dbReference type="InterPro" id="IPR036249">
    <property type="entry name" value="Thioredoxin-like_sf"/>
</dbReference>
<sequence>MAPQVILLELGLEFETALAQVGNFGTEFLDVNPKGRVPVLAIDSEIITEMPAILTAISLLRPDQHLLGRNDLETARVYEWLNYLSGTFHGQGYGALWRPERFVNDPNLYRQIQEKGMQTIKQCYDLIESKLGSDKRPFAVGNSFTVVDPFLLVLFLWGERIKINMTTEYPVFTKWAHTLLKRESVCRARDLHFKL</sequence>
<dbReference type="Pfam" id="PF13409">
    <property type="entry name" value="GST_N_2"/>
    <property type="match status" value="1"/>
</dbReference>
<feature type="domain" description="GST C-terminal" evidence="3">
    <location>
        <begin position="70"/>
        <end position="195"/>
    </location>
</feature>
<dbReference type="PANTHER" id="PTHR44051">
    <property type="entry name" value="GLUTATHIONE S-TRANSFERASE-RELATED"/>
    <property type="match status" value="1"/>
</dbReference>
<dbReference type="VEuPathDB" id="FungiDB:ASPSYDRAFT_163841"/>
<dbReference type="Gene3D" id="1.20.1050.10">
    <property type="match status" value="1"/>
</dbReference>
<dbReference type="CDD" id="cd03057">
    <property type="entry name" value="GST_N_Beta"/>
    <property type="match status" value="1"/>
</dbReference>
<proteinExistence type="inferred from homology"/>
<dbReference type="InterPro" id="IPR010987">
    <property type="entry name" value="Glutathione-S-Trfase_C-like"/>
</dbReference>
<dbReference type="OrthoDB" id="2309723at2759"/>
<dbReference type="InterPro" id="IPR004046">
    <property type="entry name" value="GST_C"/>
</dbReference>
<dbReference type="EMBL" id="KV878599">
    <property type="protein sequence ID" value="OJJ52777.1"/>
    <property type="molecule type" value="Genomic_DNA"/>
</dbReference>
<dbReference type="SUPFAM" id="SSF47616">
    <property type="entry name" value="GST C-terminal domain-like"/>
    <property type="match status" value="1"/>
</dbReference>
<keyword evidence="5" id="KW-1185">Reference proteome</keyword>
<evidence type="ECO:0000313" key="4">
    <source>
        <dbReference type="EMBL" id="OJJ52777.1"/>
    </source>
</evidence>
<gene>
    <name evidence="4" type="ORF">ASPSYDRAFT_163841</name>
</gene>
<evidence type="ECO:0008006" key="6">
    <source>
        <dbReference type="Google" id="ProtNLM"/>
    </source>
</evidence>
<dbReference type="AlphaFoldDB" id="A0A1L9T057"/>
<dbReference type="Proteomes" id="UP000184356">
    <property type="component" value="Unassembled WGS sequence"/>
</dbReference>
<dbReference type="Gene3D" id="3.40.30.10">
    <property type="entry name" value="Glutaredoxin"/>
    <property type="match status" value="1"/>
</dbReference>
<evidence type="ECO:0000256" key="1">
    <source>
        <dbReference type="ARBA" id="ARBA00007409"/>
    </source>
</evidence>
<dbReference type="InterPro" id="IPR036282">
    <property type="entry name" value="Glutathione-S-Trfase_C_sf"/>
</dbReference>
<dbReference type="SFLD" id="SFLDG00358">
    <property type="entry name" value="Main_(cytGST)"/>
    <property type="match status" value="1"/>
</dbReference>
<dbReference type="PROSITE" id="PS50404">
    <property type="entry name" value="GST_NTER"/>
    <property type="match status" value="1"/>
</dbReference>
<reference evidence="5" key="1">
    <citation type="journal article" date="2017" name="Genome Biol.">
        <title>Comparative genomics reveals high biological diversity and specific adaptations in the industrially and medically important fungal genus Aspergillus.</title>
        <authorList>
            <person name="de Vries R.P."/>
            <person name="Riley R."/>
            <person name="Wiebenga A."/>
            <person name="Aguilar-Osorio G."/>
            <person name="Amillis S."/>
            <person name="Uchima C.A."/>
            <person name="Anderluh G."/>
            <person name="Asadollahi M."/>
            <person name="Askin M."/>
            <person name="Barry K."/>
            <person name="Battaglia E."/>
            <person name="Bayram O."/>
            <person name="Benocci T."/>
            <person name="Braus-Stromeyer S.A."/>
            <person name="Caldana C."/>
            <person name="Canovas D."/>
            <person name="Cerqueira G.C."/>
            <person name="Chen F."/>
            <person name="Chen W."/>
            <person name="Choi C."/>
            <person name="Clum A."/>
            <person name="Dos Santos R.A."/>
            <person name="Damasio A.R."/>
            <person name="Diallinas G."/>
            <person name="Emri T."/>
            <person name="Fekete E."/>
            <person name="Flipphi M."/>
            <person name="Freyberg S."/>
            <person name="Gallo A."/>
            <person name="Gournas C."/>
            <person name="Habgood R."/>
            <person name="Hainaut M."/>
            <person name="Harispe M.L."/>
            <person name="Henrissat B."/>
            <person name="Hilden K.S."/>
            <person name="Hope R."/>
            <person name="Hossain A."/>
            <person name="Karabika E."/>
            <person name="Karaffa L."/>
            <person name="Karanyi Z."/>
            <person name="Krasevec N."/>
            <person name="Kuo A."/>
            <person name="Kusch H."/>
            <person name="LaButti K."/>
            <person name="Lagendijk E.L."/>
            <person name="Lapidus A."/>
            <person name="Levasseur A."/>
            <person name="Lindquist E."/>
            <person name="Lipzen A."/>
            <person name="Logrieco A.F."/>
            <person name="MacCabe A."/>
            <person name="Maekelae M.R."/>
            <person name="Malavazi I."/>
            <person name="Melin P."/>
            <person name="Meyer V."/>
            <person name="Mielnichuk N."/>
            <person name="Miskei M."/>
            <person name="Molnar A.P."/>
            <person name="Mule G."/>
            <person name="Ngan C.Y."/>
            <person name="Orejas M."/>
            <person name="Orosz E."/>
            <person name="Ouedraogo J.P."/>
            <person name="Overkamp K.M."/>
            <person name="Park H.-S."/>
            <person name="Perrone G."/>
            <person name="Piumi F."/>
            <person name="Punt P.J."/>
            <person name="Ram A.F."/>
            <person name="Ramon A."/>
            <person name="Rauscher S."/>
            <person name="Record E."/>
            <person name="Riano-Pachon D.M."/>
            <person name="Robert V."/>
            <person name="Roehrig J."/>
            <person name="Ruller R."/>
            <person name="Salamov A."/>
            <person name="Salih N.S."/>
            <person name="Samson R.A."/>
            <person name="Sandor E."/>
            <person name="Sanguinetti M."/>
            <person name="Schuetze T."/>
            <person name="Sepcic K."/>
            <person name="Shelest E."/>
            <person name="Sherlock G."/>
            <person name="Sophianopoulou V."/>
            <person name="Squina F.M."/>
            <person name="Sun H."/>
            <person name="Susca A."/>
            <person name="Todd R.B."/>
            <person name="Tsang A."/>
            <person name="Unkles S.E."/>
            <person name="van de Wiele N."/>
            <person name="van Rossen-Uffink D."/>
            <person name="Oliveira J.V."/>
            <person name="Vesth T.C."/>
            <person name="Visser J."/>
            <person name="Yu J.-H."/>
            <person name="Zhou M."/>
            <person name="Andersen M.R."/>
            <person name="Archer D.B."/>
            <person name="Baker S.E."/>
            <person name="Benoit I."/>
            <person name="Brakhage A.A."/>
            <person name="Braus G.H."/>
            <person name="Fischer R."/>
            <person name="Frisvad J.C."/>
            <person name="Goldman G.H."/>
            <person name="Houbraken J."/>
            <person name="Oakley B."/>
            <person name="Pocsi I."/>
            <person name="Scazzocchio C."/>
            <person name="Seiboth B."/>
            <person name="vanKuyk P.A."/>
            <person name="Wortman J."/>
            <person name="Dyer P.S."/>
            <person name="Grigoriev I.V."/>
        </authorList>
    </citation>
    <scope>NUCLEOTIDE SEQUENCE [LARGE SCALE GENOMIC DNA]</scope>
    <source>
        <strain evidence="5">CBS 593.65</strain>
    </source>
</reference>
<dbReference type="SFLD" id="SFLDS00019">
    <property type="entry name" value="Glutathione_Transferase_(cytos"/>
    <property type="match status" value="1"/>
</dbReference>
<evidence type="ECO:0000259" key="3">
    <source>
        <dbReference type="PROSITE" id="PS50405"/>
    </source>
</evidence>
<organism evidence="4 5">
    <name type="scientific">Aspergillus sydowii CBS 593.65</name>
    <dbReference type="NCBI Taxonomy" id="1036612"/>
    <lineage>
        <taxon>Eukaryota</taxon>
        <taxon>Fungi</taxon>
        <taxon>Dikarya</taxon>
        <taxon>Ascomycota</taxon>
        <taxon>Pezizomycotina</taxon>
        <taxon>Eurotiomycetes</taxon>
        <taxon>Eurotiomycetidae</taxon>
        <taxon>Eurotiales</taxon>
        <taxon>Aspergillaceae</taxon>
        <taxon>Aspergillus</taxon>
        <taxon>Aspergillus subgen. Nidulantes</taxon>
    </lineage>
</organism>
<accession>A0A1L9T057</accession>
<evidence type="ECO:0000259" key="2">
    <source>
        <dbReference type="PROSITE" id="PS50404"/>
    </source>
</evidence>
<dbReference type="InterPro" id="IPR040079">
    <property type="entry name" value="Glutathione_S-Trfase"/>
</dbReference>
<evidence type="ECO:0000313" key="5">
    <source>
        <dbReference type="Proteomes" id="UP000184356"/>
    </source>
</evidence>
<protein>
    <recommendedName>
        <fullName evidence="6">GST C-terminal domain-containing protein</fullName>
    </recommendedName>
</protein>
<name>A0A1L9T057_9EURO</name>
<feature type="domain" description="GST N-terminal" evidence="2">
    <location>
        <begin position="1"/>
        <end position="65"/>
    </location>
</feature>
<dbReference type="CDD" id="cd03188">
    <property type="entry name" value="GST_C_Beta"/>
    <property type="match status" value="1"/>
</dbReference>
<dbReference type="RefSeq" id="XP_040696583.1">
    <property type="nucleotide sequence ID" value="XM_040843200.1"/>
</dbReference>
<dbReference type="Pfam" id="PF00043">
    <property type="entry name" value="GST_C"/>
    <property type="match status" value="1"/>
</dbReference>
<dbReference type="GeneID" id="63759273"/>
<dbReference type="PANTHER" id="PTHR44051:SF8">
    <property type="entry name" value="GLUTATHIONE S-TRANSFERASE GSTA"/>
    <property type="match status" value="1"/>
</dbReference>
<comment type="similarity">
    <text evidence="1">Belongs to the GST superfamily.</text>
</comment>
<dbReference type="InterPro" id="IPR004045">
    <property type="entry name" value="Glutathione_S-Trfase_N"/>
</dbReference>
<dbReference type="STRING" id="1036612.A0A1L9T057"/>
<dbReference type="SUPFAM" id="SSF52833">
    <property type="entry name" value="Thioredoxin-like"/>
    <property type="match status" value="1"/>
</dbReference>
<dbReference type="PROSITE" id="PS50405">
    <property type="entry name" value="GST_CTER"/>
    <property type="match status" value="1"/>
</dbReference>